<dbReference type="OrthoDB" id="20872at2759"/>
<feature type="non-terminal residue" evidence="3">
    <location>
        <position position="332"/>
    </location>
</feature>
<dbReference type="AlphaFoldDB" id="A0A2I4BLW3"/>
<reference evidence="3" key="1">
    <citation type="submission" date="2025-08" db="UniProtKB">
        <authorList>
            <consortium name="RefSeq"/>
        </authorList>
    </citation>
    <scope>IDENTIFICATION</scope>
</reference>
<dbReference type="GeneID" id="106520942"/>
<evidence type="ECO:0000256" key="1">
    <source>
        <dbReference type="SAM" id="MobiDB-lite"/>
    </source>
</evidence>
<dbReference type="KEGG" id="alim:106520942"/>
<evidence type="ECO:0000313" key="3">
    <source>
        <dbReference type="RefSeq" id="XP_013868734.1"/>
    </source>
</evidence>
<organism evidence="2 3">
    <name type="scientific">Austrofundulus limnaeus</name>
    <name type="common">Annual killifish</name>
    <dbReference type="NCBI Taxonomy" id="52670"/>
    <lineage>
        <taxon>Eukaryota</taxon>
        <taxon>Metazoa</taxon>
        <taxon>Chordata</taxon>
        <taxon>Craniata</taxon>
        <taxon>Vertebrata</taxon>
        <taxon>Euteleostomi</taxon>
        <taxon>Actinopterygii</taxon>
        <taxon>Neopterygii</taxon>
        <taxon>Teleostei</taxon>
        <taxon>Neoteleostei</taxon>
        <taxon>Acanthomorphata</taxon>
        <taxon>Ovalentaria</taxon>
        <taxon>Atherinomorphae</taxon>
        <taxon>Cyprinodontiformes</taxon>
        <taxon>Rivulidae</taxon>
        <taxon>Austrofundulus</taxon>
    </lineage>
</organism>
<dbReference type="RefSeq" id="XP_013868734.1">
    <property type="nucleotide sequence ID" value="XM_014013280.1"/>
</dbReference>
<evidence type="ECO:0000313" key="2">
    <source>
        <dbReference type="Proteomes" id="UP000192220"/>
    </source>
</evidence>
<name>A0A2I4BLW3_AUSLI</name>
<feature type="region of interest" description="Disordered" evidence="1">
    <location>
        <begin position="304"/>
        <end position="332"/>
    </location>
</feature>
<gene>
    <name evidence="3" type="primary">LOC106520942</name>
</gene>
<sequence length="332" mass="36912">MLSSFLTSGQYCNYYLSCSDTWPTSSLSVLPDEQDFDLCLKDMFDENRADSPDLHPPTFETKPSGVTLPLTAVVTSSRPLTYAEVVRGICQEKSTEPLSRLSSFELQETISSEHLENPSSPTLIEDWFCDVRPISPESINSQGEHRPLCLDSPVPQFRCSHIDCIVDLSSNRSFTPESKLSDWEETDLCLEVLFDENRPESPQSVVSDYELDKLFSYRALSPDSVSSGCNLAPFSDWLSDLRASSPESVASNESPMLSSFLTFGQHCNYFLSCSDTKPTSPLSMLSDEQDFDLCLKDMFNENRADSPDSLPPTFEAKHSGENLPLPAVVTSA</sequence>
<proteinExistence type="predicted"/>
<dbReference type="InParanoid" id="A0A2I4BLW3"/>
<protein>
    <submittedName>
        <fullName evidence="3">Uncharacterized protein LOC106520942</fullName>
    </submittedName>
</protein>
<accession>A0A2I4BLW3</accession>
<dbReference type="Proteomes" id="UP000192220">
    <property type="component" value="Unplaced"/>
</dbReference>
<keyword evidence="2" id="KW-1185">Reference proteome</keyword>